<dbReference type="Pfam" id="PF04130">
    <property type="entry name" value="GCP_C_terminal"/>
    <property type="match status" value="1"/>
</dbReference>
<evidence type="ECO:0000313" key="9">
    <source>
        <dbReference type="Proteomes" id="UP000238350"/>
    </source>
</evidence>
<name>A0A2T0FIF3_9ASCO</name>
<dbReference type="GO" id="GO:0007020">
    <property type="term" value="P:microtubule nucleation"/>
    <property type="evidence" value="ECO:0007669"/>
    <property type="project" value="InterPro"/>
</dbReference>
<dbReference type="GO" id="GO:0051225">
    <property type="term" value="P:spindle assembly"/>
    <property type="evidence" value="ECO:0007669"/>
    <property type="project" value="TreeGrafter"/>
</dbReference>
<evidence type="ECO:0000259" key="6">
    <source>
        <dbReference type="Pfam" id="PF04130"/>
    </source>
</evidence>
<dbReference type="GeneID" id="36516149"/>
<keyword evidence="9" id="KW-1185">Reference proteome</keyword>
<dbReference type="RefSeq" id="XP_024664726.1">
    <property type="nucleotide sequence ID" value="XM_024808958.1"/>
</dbReference>
<evidence type="ECO:0000256" key="3">
    <source>
        <dbReference type="ARBA" id="ARBA00022490"/>
    </source>
</evidence>
<protein>
    <submittedName>
        <fullName evidence="8">Spindle pole body component alp6</fullName>
    </submittedName>
</protein>
<dbReference type="STRING" id="45607.A0A2T0FIF3"/>
<dbReference type="EMBL" id="NDIQ01000021">
    <property type="protein sequence ID" value="PRT54781.1"/>
    <property type="molecule type" value="Genomic_DNA"/>
</dbReference>
<dbReference type="GO" id="GO:0051011">
    <property type="term" value="F:microtubule minus-end binding"/>
    <property type="evidence" value="ECO:0007669"/>
    <property type="project" value="TreeGrafter"/>
</dbReference>
<evidence type="ECO:0000313" key="8">
    <source>
        <dbReference type="EMBL" id="PRT54781.1"/>
    </source>
</evidence>
<keyword evidence="3" id="KW-0963">Cytoplasm</keyword>
<dbReference type="InterPro" id="IPR040457">
    <property type="entry name" value="GCP_C"/>
</dbReference>
<dbReference type="Proteomes" id="UP000238350">
    <property type="component" value="Unassembled WGS sequence"/>
</dbReference>
<organism evidence="8 9">
    <name type="scientific">Wickerhamiella sorbophila</name>
    <dbReference type="NCBI Taxonomy" id="45607"/>
    <lineage>
        <taxon>Eukaryota</taxon>
        <taxon>Fungi</taxon>
        <taxon>Dikarya</taxon>
        <taxon>Ascomycota</taxon>
        <taxon>Saccharomycotina</taxon>
        <taxon>Dipodascomycetes</taxon>
        <taxon>Dipodascales</taxon>
        <taxon>Trichomonascaceae</taxon>
        <taxon>Wickerhamiella</taxon>
    </lineage>
</organism>
<evidence type="ECO:0000256" key="2">
    <source>
        <dbReference type="ARBA" id="ARBA00010337"/>
    </source>
</evidence>
<evidence type="ECO:0000259" key="7">
    <source>
        <dbReference type="Pfam" id="PF17681"/>
    </source>
</evidence>
<evidence type="ECO:0000256" key="4">
    <source>
        <dbReference type="ARBA" id="ARBA00022701"/>
    </source>
</evidence>
<dbReference type="InterPro" id="IPR041470">
    <property type="entry name" value="GCP_N"/>
</dbReference>
<sequence>MGAQDANVPAKLYSTGEHTIIDDLPYTLQGIETEHHKWIEAECALLLPVLGLPLLKTAHSLAEPAILSKWLRSVVSQPPNGLVTQALFNSIDEELQQYLIFIGAVEKRVRARTDITLSDCVVMLQQPVLALRLLYTIVLECQTLVGGQIMSLLHRYTRHGNQFVSSFCQRLLDKATVPFDDFLSNWVGSGTLNDPYGEFFVQVADVHSRWSGRFDFLAQLVPESMKQTDAKRAFDVGKALYFLRSLCNDDRFIVQRESKDAKGETLINQNFNSVIEHVNNQLATKFQLSIHLQALKDYMLLNKGDFVENLLRECGELLAQPAENLVRHQLTTALETAIYTSNAQFDPPQVLKQLDARMLGLGEMAWQVFTIHYQVPSPLDVIVDERAMRTYLQIFNFLWRVRYASFALSNIWRSRIMSARGSLKALIVEQGIQEEWQSVVDGWQIMTQFVNELQLYIYTEVIQGAWKTMNAKLAKLATLDEIIKAHRDYLEIIKSRIMFGAGETVIELQELLNGVLEFCRSAANMHIYISHRQVDRQREAFTAIYDQVLQSQAQFVSQAEKLLMKLDQDNQSFSTRLNFNSYYQL</sequence>
<evidence type="ECO:0000256" key="5">
    <source>
        <dbReference type="ARBA" id="ARBA00023212"/>
    </source>
</evidence>
<feature type="domain" description="Gamma tubulin complex component C-terminal" evidence="6">
    <location>
        <begin position="289"/>
        <end position="583"/>
    </location>
</feature>
<comment type="subcellular location">
    <subcellularLocation>
        <location evidence="1">Cytoplasm</location>
        <location evidence="1">Cytoskeleton</location>
    </subcellularLocation>
</comment>
<dbReference type="GO" id="GO:0000922">
    <property type="term" value="C:spindle pole"/>
    <property type="evidence" value="ECO:0007669"/>
    <property type="project" value="InterPro"/>
</dbReference>
<feature type="domain" description="Gamma tubulin complex component protein N-terminal" evidence="7">
    <location>
        <begin position="21"/>
        <end position="283"/>
    </location>
</feature>
<dbReference type="GO" id="GO:0044732">
    <property type="term" value="C:mitotic spindle pole body"/>
    <property type="evidence" value="ECO:0007669"/>
    <property type="project" value="TreeGrafter"/>
</dbReference>
<dbReference type="Gene3D" id="1.20.120.1900">
    <property type="entry name" value="Gamma-tubulin complex, C-terminal domain"/>
    <property type="match status" value="1"/>
</dbReference>
<gene>
    <name evidence="8" type="ORF">B9G98_02401</name>
</gene>
<dbReference type="GO" id="GO:0000278">
    <property type="term" value="P:mitotic cell cycle"/>
    <property type="evidence" value="ECO:0007669"/>
    <property type="project" value="TreeGrafter"/>
</dbReference>
<dbReference type="GO" id="GO:0043015">
    <property type="term" value="F:gamma-tubulin binding"/>
    <property type="evidence" value="ECO:0007669"/>
    <property type="project" value="InterPro"/>
</dbReference>
<dbReference type="GO" id="GO:0051321">
    <property type="term" value="P:meiotic cell cycle"/>
    <property type="evidence" value="ECO:0007669"/>
    <property type="project" value="TreeGrafter"/>
</dbReference>
<keyword evidence="5" id="KW-0206">Cytoskeleton</keyword>
<evidence type="ECO:0000256" key="1">
    <source>
        <dbReference type="ARBA" id="ARBA00004245"/>
    </source>
</evidence>
<dbReference type="OrthoDB" id="5860513at2759"/>
<accession>A0A2T0FIF3</accession>
<proteinExistence type="inferred from homology"/>
<dbReference type="AlphaFoldDB" id="A0A2T0FIF3"/>
<dbReference type="GO" id="GO:0000930">
    <property type="term" value="C:gamma-tubulin complex"/>
    <property type="evidence" value="ECO:0007669"/>
    <property type="project" value="TreeGrafter"/>
</dbReference>
<dbReference type="InterPro" id="IPR042241">
    <property type="entry name" value="GCP_C_sf"/>
</dbReference>
<dbReference type="PANTHER" id="PTHR19302:SF14">
    <property type="entry name" value="GAMMA-TUBULIN COMPLEX COMPONENT 3"/>
    <property type="match status" value="1"/>
</dbReference>
<comment type="caution">
    <text evidence="8">The sequence shown here is derived from an EMBL/GenBank/DDBJ whole genome shotgun (WGS) entry which is preliminary data.</text>
</comment>
<dbReference type="GO" id="GO:0031122">
    <property type="term" value="P:cytoplasmic microtubule organization"/>
    <property type="evidence" value="ECO:0007669"/>
    <property type="project" value="TreeGrafter"/>
</dbReference>
<dbReference type="InterPro" id="IPR007259">
    <property type="entry name" value="GCP"/>
</dbReference>
<dbReference type="GO" id="GO:0005874">
    <property type="term" value="C:microtubule"/>
    <property type="evidence" value="ECO:0007669"/>
    <property type="project" value="UniProtKB-KW"/>
</dbReference>
<comment type="similarity">
    <text evidence="2">Belongs to the TUBGCP family.</text>
</comment>
<reference evidence="8 9" key="1">
    <citation type="submission" date="2017-04" db="EMBL/GenBank/DDBJ databases">
        <title>Genome sequencing of [Candida] sorbophila.</title>
        <authorList>
            <person name="Ahn J.O."/>
        </authorList>
    </citation>
    <scope>NUCLEOTIDE SEQUENCE [LARGE SCALE GENOMIC DNA]</scope>
    <source>
        <strain evidence="8 9">DS02</strain>
    </source>
</reference>
<keyword evidence="4" id="KW-0493">Microtubule</keyword>
<dbReference type="PANTHER" id="PTHR19302">
    <property type="entry name" value="GAMMA TUBULIN COMPLEX PROTEIN"/>
    <property type="match status" value="1"/>
</dbReference>
<dbReference type="Pfam" id="PF17681">
    <property type="entry name" value="GCP_N_terminal"/>
    <property type="match status" value="1"/>
</dbReference>